<evidence type="ECO:0000256" key="1">
    <source>
        <dbReference type="ARBA" id="ARBA00004141"/>
    </source>
</evidence>
<keyword evidence="3 7" id="KW-0812">Transmembrane</keyword>
<comment type="similarity">
    <text evidence="2">Belongs to the TMEM45 family.</text>
</comment>
<evidence type="ECO:0000256" key="3">
    <source>
        <dbReference type="ARBA" id="ARBA00022692"/>
    </source>
</evidence>
<dbReference type="PANTHER" id="PTHR46285">
    <property type="entry name" value="PROTEINASE INHIBITOR I4, SERPIN (DUF716)-RELATED"/>
    <property type="match status" value="1"/>
</dbReference>
<dbReference type="Pfam" id="PF04819">
    <property type="entry name" value="DUF716"/>
    <property type="match status" value="1"/>
</dbReference>
<evidence type="ECO:0000313" key="8">
    <source>
        <dbReference type="EMBL" id="CAA2631364.1"/>
    </source>
</evidence>
<accession>A0A7I8JKA0</accession>
<gene>
    <name evidence="8" type="ORF">SI7747_14017012</name>
</gene>
<evidence type="ECO:0000256" key="2">
    <source>
        <dbReference type="ARBA" id="ARBA00006948"/>
    </source>
</evidence>
<feature type="region of interest" description="Disordered" evidence="6">
    <location>
        <begin position="277"/>
        <end position="331"/>
    </location>
</feature>
<feature type="transmembrane region" description="Helical" evidence="7">
    <location>
        <begin position="38"/>
        <end position="56"/>
    </location>
</feature>
<reference evidence="8 9" key="1">
    <citation type="submission" date="2019-12" db="EMBL/GenBank/DDBJ databases">
        <authorList>
            <person name="Scholz U."/>
            <person name="Mascher M."/>
            <person name="Fiebig A."/>
        </authorList>
    </citation>
    <scope>NUCLEOTIDE SEQUENCE</scope>
</reference>
<protein>
    <submittedName>
        <fullName evidence="8">Uncharacterized protein</fullName>
    </submittedName>
</protein>
<keyword evidence="4 7" id="KW-1133">Transmembrane helix</keyword>
<keyword evidence="9" id="KW-1185">Reference proteome</keyword>
<dbReference type="PANTHER" id="PTHR46285:SF7">
    <property type="entry name" value="OS06G0238900 PROTEIN"/>
    <property type="match status" value="1"/>
</dbReference>
<keyword evidence="5 7" id="KW-0472">Membrane</keyword>
<comment type="subcellular location">
    <subcellularLocation>
        <location evidence="1">Membrane</location>
        <topology evidence="1">Multi-pass membrane protein</topology>
    </subcellularLocation>
</comment>
<dbReference type="GO" id="GO:0016020">
    <property type="term" value="C:membrane"/>
    <property type="evidence" value="ECO:0007669"/>
    <property type="project" value="UniProtKB-SubCell"/>
</dbReference>
<evidence type="ECO:0000313" key="9">
    <source>
        <dbReference type="Proteomes" id="UP001189122"/>
    </source>
</evidence>
<evidence type="ECO:0000256" key="6">
    <source>
        <dbReference type="SAM" id="MobiDB-lite"/>
    </source>
</evidence>
<sequence length="331" mass="35172">MSGLFAYSVGGLGMLLVGAVESLSSFFPAAEGPLTPSFRFLCIGALASLALLNSLISAVDSLRQAPPPPRGRDDELGVALQLGSAAVTTLFLLYALAGAASSRKGLLRFPRLPSELLDLVGFFAFAAEFLLFHLQLKDANGVENRYYDLLLVPVAVCAAATLLCASLPRSPFPRLARGLGLVLHGTWFLQMGFSFFSSAVAHGCSLRSRSRGDYTVQCRGHAEYHRARAVATLQFNGHLALLVLVSLSVYAAVVATGGAGPDDRPAGDRYRKYKPLSEMQRLDDRHHHHPAVSSRFTLDSDEEEEGGAAAEISPVTQAPPPPSSGVNGSAH</sequence>
<dbReference type="Proteomes" id="UP001189122">
    <property type="component" value="Unassembled WGS sequence"/>
</dbReference>
<dbReference type="EMBL" id="CACRZD030000014">
    <property type="protein sequence ID" value="CAA6670607.1"/>
    <property type="molecule type" value="Genomic_DNA"/>
</dbReference>
<name>A0A7I8JKA0_SPIIN</name>
<feature type="transmembrane region" description="Helical" evidence="7">
    <location>
        <begin position="179"/>
        <end position="201"/>
    </location>
</feature>
<evidence type="ECO:0000256" key="4">
    <source>
        <dbReference type="ARBA" id="ARBA00022989"/>
    </source>
</evidence>
<organism evidence="8">
    <name type="scientific">Spirodela intermedia</name>
    <name type="common">Intermediate duckweed</name>
    <dbReference type="NCBI Taxonomy" id="51605"/>
    <lineage>
        <taxon>Eukaryota</taxon>
        <taxon>Viridiplantae</taxon>
        <taxon>Streptophyta</taxon>
        <taxon>Embryophyta</taxon>
        <taxon>Tracheophyta</taxon>
        <taxon>Spermatophyta</taxon>
        <taxon>Magnoliopsida</taxon>
        <taxon>Liliopsida</taxon>
        <taxon>Araceae</taxon>
        <taxon>Lemnoideae</taxon>
        <taxon>Spirodela</taxon>
    </lineage>
</organism>
<feature type="transmembrane region" description="Helical" evidence="7">
    <location>
        <begin position="146"/>
        <end position="167"/>
    </location>
</feature>
<feature type="transmembrane region" description="Helical" evidence="7">
    <location>
        <begin position="6"/>
        <end position="26"/>
    </location>
</feature>
<feature type="transmembrane region" description="Helical" evidence="7">
    <location>
        <begin position="76"/>
        <end position="96"/>
    </location>
</feature>
<feature type="transmembrane region" description="Helical" evidence="7">
    <location>
        <begin position="239"/>
        <end position="259"/>
    </location>
</feature>
<proteinExistence type="inferred from homology"/>
<dbReference type="AlphaFoldDB" id="A0A7I8JKA0"/>
<dbReference type="InterPro" id="IPR006904">
    <property type="entry name" value="DUF716"/>
</dbReference>
<evidence type="ECO:0000256" key="5">
    <source>
        <dbReference type="ARBA" id="ARBA00023136"/>
    </source>
</evidence>
<evidence type="ECO:0000256" key="7">
    <source>
        <dbReference type="SAM" id="Phobius"/>
    </source>
</evidence>
<feature type="transmembrane region" description="Helical" evidence="7">
    <location>
        <begin position="116"/>
        <end position="134"/>
    </location>
</feature>
<dbReference type="EMBL" id="LR743601">
    <property type="protein sequence ID" value="CAA2631364.1"/>
    <property type="molecule type" value="Genomic_DNA"/>
</dbReference>